<dbReference type="InterPro" id="IPR023198">
    <property type="entry name" value="PGP-like_dom2"/>
</dbReference>
<dbReference type="RefSeq" id="WP_115331840.1">
    <property type="nucleotide sequence ID" value="NZ_CAAAHP010000005.1"/>
</dbReference>
<dbReference type="GO" id="GO:0005829">
    <property type="term" value="C:cytosol"/>
    <property type="evidence" value="ECO:0007669"/>
    <property type="project" value="TreeGrafter"/>
</dbReference>
<dbReference type="NCBIfam" id="TIGR01549">
    <property type="entry name" value="HAD-SF-IA-v1"/>
    <property type="match status" value="1"/>
</dbReference>
<dbReference type="Pfam" id="PF13419">
    <property type="entry name" value="HAD_2"/>
    <property type="match status" value="1"/>
</dbReference>
<dbReference type="AlphaFoldDB" id="A0A378JQ13"/>
<evidence type="ECO:0000313" key="1">
    <source>
        <dbReference type="EMBL" id="STX52269.1"/>
    </source>
</evidence>
<dbReference type="Proteomes" id="UP000254794">
    <property type="component" value="Unassembled WGS sequence"/>
</dbReference>
<dbReference type="PANTHER" id="PTHR43434:SF24">
    <property type="entry name" value="HYDROLASE-RELATED"/>
    <property type="match status" value="1"/>
</dbReference>
<dbReference type="InterPro" id="IPR041492">
    <property type="entry name" value="HAD_2"/>
</dbReference>
<dbReference type="NCBIfam" id="TIGR01509">
    <property type="entry name" value="HAD-SF-IA-v3"/>
    <property type="match status" value="1"/>
</dbReference>
<dbReference type="GO" id="GO:0006281">
    <property type="term" value="P:DNA repair"/>
    <property type="evidence" value="ECO:0007669"/>
    <property type="project" value="TreeGrafter"/>
</dbReference>
<protein>
    <submittedName>
        <fullName evidence="1">Hydrolase (Haloacid dehalogenase family)</fullName>
        <ecNumber evidence="1">3.1.3.18</ecNumber>
    </submittedName>
</protein>
<dbReference type="NCBIfam" id="TIGR01662">
    <property type="entry name" value="HAD-SF-IIIA"/>
    <property type="match status" value="1"/>
</dbReference>
<dbReference type="Gene3D" id="3.40.50.1000">
    <property type="entry name" value="HAD superfamily/HAD-like"/>
    <property type="match status" value="1"/>
</dbReference>
<name>A0A378JQ13_9GAMM</name>
<dbReference type="InterPro" id="IPR006439">
    <property type="entry name" value="HAD-SF_hydro_IA"/>
</dbReference>
<dbReference type="PANTHER" id="PTHR43434">
    <property type="entry name" value="PHOSPHOGLYCOLATE PHOSPHATASE"/>
    <property type="match status" value="1"/>
</dbReference>
<dbReference type="EMBL" id="UGOD01000001">
    <property type="protein sequence ID" value="STX52269.1"/>
    <property type="molecule type" value="Genomic_DNA"/>
</dbReference>
<evidence type="ECO:0000313" key="2">
    <source>
        <dbReference type="Proteomes" id="UP000254794"/>
    </source>
</evidence>
<dbReference type="OrthoDB" id="9782449at2"/>
<organism evidence="1 2">
    <name type="scientific">Legionella busanensis</name>
    <dbReference type="NCBI Taxonomy" id="190655"/>
    <lineage>
        <taxon>Bacteria</taxon>
        <taxon>Pseudomonadati</taxon>
        <taxon>Pseudomonadota</taxon>
        <taxon>Gammaproteobacteria</taxon>
        <taxon>Legionellales</taxon>
        <taxon>Legionellaceae</taxon>
        <taxon>Legionella</taxon>
    </lineage>
</organism>
<reference evidence="1 2" key="1">
    <citation type="submission" date="2018-06" db="EMBL/GenBank/DDBJ databases">
        <authorList>
            <consortium name="Pathogen Informatics"/>
            <person name="Doyle S."/>
        </authorList>
    </citation>
    <scope>NUCLEOTIDE SEQUENCE [LARGE SCALE GENOMIC DNA]</scope>
    <source>
        <strain evidence="1 2">NCTC13316</strain>
    </source>
</reference>
<dbReference type="InterPro" id="IPR036412">
    <property type="entry name" value="HAD-like_sf"/>
</dbReference>
<dbReference type="InterPro" id="IPR050155">
    <property type="entry name" value="HAD-like_hydrolase_sf"/>
</dbReference>
<dbReference type="SFLD" id="SFLDG01129">
    <property type="entry name" value="C1.5:_HAD__Beta-PGM__Phosphata"/>
    <property type="match status" value="1"/>
</dbReference>
<dbReference type="Gene3D" id="1.10.150.240">
    <property type="entry name" value="Putative phosphatase, domain 2"/>
    <property type="match status" value="1"/>
</dbReference>
<proteinExistence type="predicted"/>
<keyword evidence="1" id="KW-0378">Hydrolase</keyword>
<dbReference type="GO" id="GO:0008967">
    <property type="term" value="F:phosphoglycolate phosphatase activity"/>
    <property type="evidence" value="ECO:0007669"/>
    <property type="project" value="UniProtKB-EC"/>
</dbReference>
<dbReference type="EC" id="3.1.3.18" evidence="1"/>
<dbReference type="InterPro" id="IPR023214">
    <property type="entry name" value="HAD_sf"/>
</dbReference>
<sequence length="220" mass="24646">MSKQYRLVVFDWEGTLSDTLGQVLDCIASEAKYLNYGELDQKLARQFAELGLVNAIRKLFPQLNSTEQEYLLKAVQHALINHPYAVYLMPGSKEFIEYLYQKGIYLAIASNKGQNSLNRALQNSGLDSFFKVIRCAGQLPPKPCPQMLEEILLEFNIDVNEAVMIGDSVCDIEMAKTIGMDAIGVNFYNQQHSNLLLAKGALAVFSSYSQLAQYLNITSD</sequence>
<dbReference type="SUPFAM" id="SSF56784">
    <property type="entry name" value="HAD-like"/>
    <property type="match status" value="1"/>
</dbReference>
<dbReference type="SFLD" id="SFLDS00003">
    <property type="entry name" value="Haloacid_Dehalogenase"/>
    <property type="match status" value="1"/>
</dbReference>
<accession>A0A378JQ13</accession>
<dbReference type="InterPro" id="IPR006549">
    <property type="entry name" value="HAD-SF_hydro_IIIA"/>
</dbReference>
<gene>
    <name evidence="1" type="ORF">NCTC13316_02376</name>
</gene>
<keyword evidence="2" id="KW-1185">Reference proteome</keyword>